<keyword evidence="3" id="KW-1185">Reference proteome</keyword>
<sequence>MNKKLLFSILALVLTIADMDAQRHELGVRVGHSNLVGDIGRTNYILQMPFRDVSTFGLPVYGGLLYRMNFNPHQTLRFDLGYNHVQFADAAAKEEYRYNRKMWGTNDLYEASAIFEYNFFPVNNEQQRGMISPYIFAGVGAMMHDVTQATMSHDFRRDVNGVAQAPVNELDFNSTIEYDSGKKVTGYVPFGVGLKYKFNYNWAISAEVMFRPTISEQLDYSMLKEKDLKSTFNADILSPNTNTSLLQTGYYYAVAQERERDFLYRRKVGDPNSKDWINSVTLAVTYSFGRPPCYCD</sequence>
<comment type="caution">
    <text evidence="2">The sequence shown here is derived from an EMBL/GenBank/DDBJ whole genome shotgun (WGS) entry which is preliminary data.</text>
</comment>
<reference evidence="2 3" key="1">
    <citation type="submission" date="2018-07" db="EMBL/GenBank/DDBJ databases">
        <title>Chryseobacterium lacus sp. nov., isolated from lake water.</title>
        <authorList>
            <person name="Li C.-M."/>
        </authorList>
    </citation>
    <scope>NUCLEOTIDE SEQUENCE [LARGE SCALE GENOMIC DNA]</scope>
    <source>
        <strain evidence="2 3">YLOS41</strain>
    </source>
</reference>
<protein>
    <recommendedName>
        <fullName evidence="1">DUF6089 domain-containing protein</fullName>
    </recommendedName>
</protein>
<dbReference type="RefSeq" id="WP_114303170.1">
    <property type="nucleotide sequence ID" value="NZ_QPIE01000003.1"/>
</dbReference>
<dbReference type="InterPro" id="IPR011250">
    <property type="entry name" value="OMP/PagP_B-barrel"/>
</dbReference>
<dbReference type="Proteomes" id="UP000252172">
    <property type="component" value="Unassembled WGS sequence"/>
</dbReference>
<dbReference type="Gene3D" id="2.40.160.20">
    <property type="match status" value="1"/>
</dbReference>
<dbReference type="InterPro" id="IPR045743">
    <property type="entry name" value="DUF6089"/>
</dbReference>
<gene>
    <name evidence="2" type="ORF">DQ356_03880</name>
</gene>
<name>A0A368MZ95_9FLAO</name>
<evidence type="ECO:0000313" key="2">
    <source>
        <dbReference type="EMBL" id="RCU43316.1"/>
    </source>
</evidence>
<accession>A0A368MZ95</accession>
<feature type="domain" description="DUF6089" evidence="1">
    <location>
        <begin position="6"/>
        <end position="146"/>
    </location>
</feature>
<evidence type="ECO:0000259" key="1">
    <source>
        <dbReference type="Pfam" id="PF19573"/>
    </source>
</evidence>
<dbReference type="AlphaFoldDB" id="A0A368MZ95"/>
<proteinExistence type="predicted"/>
<dbReference type="SUPFAM" id="SSF56925">
    <property type="entry name" value="OMPA-like"/>
    <property type="match status" value="1"/>
</dbReference>
<evidence type="ECO:0000313" key="3">
    <source>
        <dbReference type="Proteomes" id="UP000252172"/>
    </source>
</evidence>
<dbReference type="Pfam" id="PF19573">
    <property type="entry name" value="DUF6089"/>
    <property type="match status" value="1"/>
</dbReference>
<dbReference type="EMBL" id="QPIE01000003">
    <property type="protein sequence ID" value="RCU43316.1"/>
    <property type="molecule type" value="Genomic_DNA"/>
</dbReference>
<organism evidence="2 3">
    <name type="scientific">Chryseobacterium lacus</name>
    <dbReference type="NCBI Taxonomy" id="2058346"/>
    <lineage>
        <taxon>Bacteria</taxon>
        <taxon>Pseudomonadati</taxon>
        <taxon>Bacteroidota</taxon>
        <taxon>Flavobacteriia</taxon>
        <taxon>Flavobacteriales</taxon>
        <taxon>Weeksellaceae</taxon>
        <taxon>Chryseobacterium group</taxon>
        <taxon>Chryseobacterium</taxon>
    </lineage>
</organism>
<dbReference type="OrthoDB" id="654178at2"/>